<proteinExistence type="predicted"/>
<dbReference type="GO" id="GO:0004722">
    <property type="term" value="F:protein serine/threonine phosphatase activity"/>
    <property type="evidence" value="ECO:0007669"/>
    <property type="project" value="InterPro"/>
</dbReference>
<dbReference type="InterPro" id="IPR015655">
    <property type="entry name" value="PP2C"/>
</dbReference>
<evidence type="ECO:0000313" key="2">
    <source>
        <dbReference type="EMBL" id="RDY21970.1"/>
    </source>
</evidence>
<evidence type="ECO:0000313" key="3">
    <source>
        <dbReference type="Proteomes" id="UP000093352"/>
    </source>
</evidence>
<dbReference type="SMART" id="SM00332">
    <property type="entry name" value="PP2Cc"/>
    <property type="match status" value="1"/>
</dbReference>
<dbReference type="RefSeq" id="WP_068914129.1">
    <property type="nucleotide sequence ID" value="NZ_MBEW02000003.1"/>
</dbReference>
<dbReference type="InterPro" id="IPR036457">
    <property type="entry name" value="PPM-type-like_dom_sf"/>
</dbReference>
<dbReference type="InterPro" id="IPR001932">
    <property type="entry name" value="PPM-type_phosphatase-like_dom"/>
</dbReference>
<dbReference type="PANTHER" id="PTHR47992">
    <property type="entry name" value="PROTEIN PHOSPHATASE"/>
    <property type="match status" value="1"/>
</dbReference>
<feature type="domain" description="PPM-type phosphatase" evidence="1">
    <location>
        <begin position="3"/>
        <end position="248"/>
    </location>
</feature>
<organism evidence="2 3">
    <name type="scientific">Criibacterium bergeronii</name>
    <dbReference type="NCBI Taxonomy" id="1871336"/>
    <lineage>
        <taxon>Bacteria</taxon>
        <taxon>Bacillati</taxon>
        <taxon>Bacillota</taxon>
        <taxon>Clostridia</taxon>
        <taxon>Peptostreptococcales</taxon>
        <taxon>Filifactoraceae</taxon>
        <taxon>Criibacterium</taxon>
    </lineage>
</organism>
<protein>
    <submittedName>
        <fullName evidence="2">Stp1/IreP family PP2C-type Ser/Thr phosphatase</fullName>
    </submittedName>
</protein>
<dbReference type="PROSITE" id="PS51746">
    <property type="entry name" value="PPM_2"/>
    <property type="match status" value="1"/>
</dbReference>
<gene>
    <name evidence="2" type="ORF">BBG48_002540</name>
</gene>
<dbReference type="Proteomes" id="UP000093352">
    <property type="component" value="Unassembled WGS sequence"/>
</dbReference>
<name>A0A371INF0_9FIRM</name>
<dbReference type="SUPFAM" id="SSF81606">
    <property type="entry name" value="PP2C-like"/>
    <property type="match status" value="1"/>
</dbReference>
<keyword evidence="3" id="KW-1185">Reference proteome</keyword>
<reference evidence="2 3" key="1">
    <citation type="journal article" date="2016" name="Genome Announc.">
        <title>Draft Genome Sequence of Criibacterium bergeronii gen. nov., sp. nov., Strain CCRI-22567T, Isolated from a Vaginal Sample from a Woman with Bacterial Vaginosis.</title>
        <authorList>
            <person name="Maheux A.F."/>
            <person name="Berube E."/>
            <person name="Boudreau D.K."/>
            <person name="Raymond F."/>
            <person name="Corbeil J."/>
            <person name="Roy P.H."/>
            <person name="Boissinot M."/>
            <person name="Omar R.F."/>
        </authorList>
    </citation>
    <scope>NUCLEOTIDE SEQUENCE [LARGE SCALE GENOMIC DNA]</scope>
    <source>
        <strain evidence="2 3">CCRI-22567</strain>
    </source>
</reference>
<dbReference type="EMBL" id="MBEW02000003">
    <property type="protein sequence ID" value="RDY21970.1"/>
    <property type="molecule type" value="Genomic_DNA"/>
</dbReference>
<dbReference type="Gene3D" id="3.60.40.10">
    <property type="entry name" value="PPM-type phosphatase domain"/>
    <property type="match status" value="1"/>
</dbReference>
<dbReference type="AlphaFoldDB" id="A0A371INF0"/>
<evidence type="ECO:0000259" key="1">
    <source>
        <dbReference type="PROSITE" id="PS51746"/>
    </source>
</evidence>
<dbReference type="CDD" id="cd00143">
    <property type="entry name" value="PP2Cc"/>
    <property type="match status" value="1"/>
</dbReference>
<dbReference type="Pfam" id="PF00481">
    <property type="entry name" value="PP2C"/>
    <property type="match status" value="1"/>
</dbReference>
<accession>A0A371INF0</accession>
<sequence length="248" mass="27816">MKYFSLTDVGKKRSNNEDDYFSKVYTIQDTEVGLFMVADGMGGYEFGEYASKKTLEVIKDNLSVQLSEIDIHLAQSKEIFSILKKVIQSANNEVVNVSSNKDIFMGTTIALALVIENSLYVANVGDSRTYLLNDNKLLQVSKDNSYVQELVDMGAIDITEARTHNERNKITRAVGVDYDLDIDFYKKKLQPNDKILLCSDGLNTMLDDGEIEQIVKLNEPLEVIVKKLLAKVYDKGASDNTTITCILI</sequence>
<dbReference type="SMART" id="SM00331">
    <property type="entry name" value="PP2C_SIG"/>
    <property type="match status" value="1"/>
</dbReference>
<dbReference type="NCBIfam" id="NF033484">
    <property type="entry name" value="Stp1_PP2C_phos"/>
    <property type="match status" value="1"/>
</dbReference>
<comment type="caution">
    <text evidence="2">The sequence shown here is derived from an EMBL/GenBank/DDBJ whole genome shotgun (WGS) entry which is preliminary data.</text>
</comment>
<dbReference type="STRING" id="1871336.BBG48_06885"/>